<sequence length="275" mass="31710">MTSMKKFTKEDLINEFKQIAERGWIENARTGNCGGVGNTLEDLLGIEENNLPIPNAAEWELKAQRVNASSLITLFHVEPSPRAMKLVPQLLLPNYGWAHQEANKKYSESERSFRQTIHGKSPSDRGFMVKVDRANWKVCISFDCKQVTEKHADWLKEIDTRTGLDELNPQPYWGFDDLASKAGTKLLNCFYVQADVKKENGKEYYWYNQVMMLQKFSFEGFLQEIENGNILVDFDARTGHNHGTKFRLRQHRLPNLYEKVTIIINSNHAGENNHS</sequence>
<dbReference type="InterPro" id="IPR043004">
    <property type="entry name" value="MvaI_BcnI_cat"/>
</dbReference>
<accession>A0A5J4SPH1</accession>
<comment type="caution">
    <text evidence="2">The sequence shown here is derived from an EMBL/GenBank/DDBJ whole genome shotgun (WGS) entry which is preliminary data.</text>
</comment>
<dbReference type="InterPro" id="IPR029127">
    <property type="entry name" value="MvaI_BcnI"/>
</dbReference>
<reference evidence="2" key="1">
    <citation type="submission" date="2019-03" db="EMBL/GenBank/DDBJ databases">
        <title>Single cell metagenomics reveals metabolic interactions within the superorganism composed of flagellate Streblomastix strix and complex community of Bacteroidetes bacteria on its surface.</title>
        <authorList>
            <person name="Treitli S.C."/>
            <person name="Kolisko M."/>
            <person name="Husnik F."/>
            <person name="Keeling P."/>
            <person name="Hampl V."/>
        </authorList>
    </citation>
    <scope>NUCLEOTIDE SEQUENCE</scope>
    <source>
        <strain evidence="2">STM</strain>
    </source>
</reference>
<dbReference type="Gene3D" id="3.40.210.20">
    <property type="entry name" value="MvaI/BcnI restriction endonuclease, catalytic domain"/>
    <property type="match status" value="1"/>
</dbReference>
<proteinExistence type="predicted"/>
<protein>
    <recommendedName>
        <fullName evidence="1">MvaI/BcnI restriction endonuclease domain-containing protein</fullName>
    </recommendedName>
</protein>
<dbReference type="Gene3D" id="3.30.70.3570">
    <property type="entry name" value="MvaI/BcnI restriction endonuclease, recognition domain"/>
    <property type="match status" value="1"/>
</dbReference>
<dbReference type="Pfam" id="PF15515">
    <property type="entry name" value="MvaI_BcnI"/>
    <property type="match status" value="1"/>
</dbReference>
<dbReference type="EMBL" id="SNRY01000100">
    <property type="protein sequence ID" value="KAA6347311.1"/>
    <property type="molecule type" value="Genomic_DNA"/>
</dbReference>
<feature type="domain" description="MvaI/BcnI restriction endonuclease" evidence="1">
    <location>
        <begin position="13"/>
        <end position="257"/>
    </location>
</feature>
<evidence type="ECO:0000313" key="2">
    <source>
        <dbReference type="EMBL" id="KAA6347311.1"/>
    </source>
</evidence>
<dbReference type="CDD" id="cd22339">
    <property type="entry name" value="NciI-like"/>
    <property type="match status" value="1"/>
</dbReference>
<name>A0A5J4SPH1_9ZZZZ</name>
<gene>
    <name evidence="2" type="ORF">EZS27_005228</name>
</gene>
<organism evidence="2">
    <name type="scientific">termite gut metagenome</name>
    <dbReference type="NCBI Taxonomy" id="433724"/>
    <lineage>
        <taxon>unclassified sequences</taxon>
        <taxon>metagenomes</taxon>
        <taxon>organismal metagenomes</taxon>
    </lineage>
</organism>
<evidence type="ECO:0000259" key="1">
    <source>
        <dbReference type="Pfam" id="PF15515"/>
    </source>
</evidence>
<dbReference type="InterPro" id="IPR043005">
    <property type="entry name" value="MvaI_BcnI_rec"/>
</dbReference>
<dbReference type="AlphaFoldDB" id="A0A5J4SPH1"/>